<evidence type="ECO:0000313" key="2">
    <source>
        <dbReference type="EMBL" id="MYM39434.1"/>
    </source>
</evidence>
<dbReference type="InterPro" id="IPR056091">
    <property type="entry name" value="DUF7674"/>
</dbReference>
<name>A0ABW9VIJ3_9BURK</name>
<protein>
    <recommendedName>
        <fullName evidence="1">DUF7674 domain-containing protein</fullName>
    </recommendedName>
</protein>
<feature type="domain" description="DUF7674" evidence="1">
    <location>
        <begin position="15"/>
        <end position="116"/>
    </location>
</feature>
<sequence>MIEFEEMRQLLCRTYSGLRERVVAAADDWIGEGGEFLAFPWMHQLCGLVIDRFQSGDYDQSDALFGVVEKLLSEGNEAIQTVVATGFLEGLQHQRKIAPELWRPLLGPLARSHCEAMDKFHGITR</sequence>
<reference evidence="2 3" key="1">
    <citation type="submission" date="2019-12" db="EMBL/GenBank/DDBJ databases">
        <title>Novel species isolated from a subtropical stream in China.</title>
        <authorList>
            <person name="Lu H."/>
        </authorList>
    </citation>
    <scope>NUCLEOTIDE SEQUENCE [LARGE SCALE GENOMIC DNA]</scope>
    <source>
        <strain evidence="2 3">CY13W</strain>
    </source>
</reference>
<evidence type="ECO:0000259" key="1">
    <source>
        <dbReference type="Pfam" id="PF24722"/>
    </source>
</evidence>
<keyword evidence="3" id="KW-1185">Reference proteome</keyword>
<organism evidence="2 3">
    <name type="scientific">Duganella qianjiadongensis</name>
    <dbReference type="NCBI Taxonomy" id="2692176"/>
    <lineage>
        <taxon>Bacteria</taxon>
        <taxon>Pseudomonadati</taxon>
        <taxon>Pseudomonadota</taxon>
        <taxon>Betaproteobacteria</taxon>
        <taxon>Burkholderiales</taxon>
        <taxon>Oxalobacteraceae</taxon>
        <taxon>Telluria group</taxon>
        <taxon>Duganella</taxon>
    </lineage>
</organism>
<accession>A0ABW9VIJ3</accession>
<evidence type="ECO:0000313" key="3">
    <source>
        <dbReference type="Proteomes" id="UP000478090"/>
    </source>
</evidence>
<dbReference type="Pfam" id="PF24722">
    <property type="entry name" value="DUF7674"/>
    <property type="match status" value="1"/>
</dbReference>
<dbReference type="RefSeq" id="WP_161038821.1">
    <property type="nucleotide sequence ID" value="NZ_WWCM01000005.1"/>
</dbReference>
<proteinExistence type="predicted"/>
<gene>
    <name evidence="2" type="ORF">GTP27_08830</name>
</gene>
<dbReference type="EMBL" id="WWCM01000005">
    <property type="protein sequence ID" value="MYM39434.1"/>
    <property type="molecule type" value="Genomic_DNA"/>
</dbReference>
<comment type="caution">
    <text evidence="2">The sequence shown here is derived from an EMBL/GenBank/DDBJ whole genome shotgun (WGS) entry which is preliminary data.</text>
</comment>
<dbReference type="Proteomes" id="UP000478090">
    <property type="component" value="Unassembled WGS sequence"/>
</dbReference>